<dbReference type="OrthoDB" id="9786870at2"/>
<evidence type="ECO:0000256" key="6">
    <source>
        <dbReference type="ARBA" id="ARBA00022989"/>
    </source>
</evidence>
<dbReference type="GO" id="GO:0009244">
    <property type="term" value="P:lipopolysaccharide core region biosynthetic process"/>
    <property type="evidence" value="ECO:0007669"/>
    <property type="project" value="TreeGrafter"/>
</dbReference>
<name>A0A256EYV3_9HYPH</name>
<gene>
    <name evidence="11" type="ORF">CEV33_3369</name>
</gene>
<evidence type="ECO:0000256" key="2">
    <source>
        <dbReference type="ARBA" id="ARBA00022475"/>
    </source>
</evidence>
<dbReference type="AlphaFoldDB" id="A0A256EYV3"/>
<evidence type="ECO:0008006" key="13">
    <source>
        <dbReference type="Google" id="ProtNLM"/>
    </source>
</evidence>
<dbReference type="InterPro" id="IPR040423">
    <property type="entry name" value="PEA_transferase"/>
</dbReference>
<dbReference type="GO" id="GO:0016776">
    <property type="term" value="F:phosphotransferase activity, phosphate group as acceptor"/>
    <property type="evidence" value="ECO:0007669"/>
    <property type="project" value="TreeGrafter"/>
</dbReference>
<dbReference type="NCBIfam" id="NF028537">
    <property type="entry name" value="P_eth_NH2_trans"/>
    <property type="match status" value="1"/>
</dbReference>
<dbReference type="PANTHER" id="PTHR30443">
    <property type="entry name" value="INNER MEMBRANE PROTEIN"/>
    <property type="match status" value="1"/>
</dbReference>
<evidence type="ECO:0000313" key="12">
    <source>
        <dbReference type="Proteomes" id="UP000216478"/>
    </source>
</evidence>
<keyword evidence="2" id="KW-1003">Cell membrane</keyword>
<dbReference type="InterPro" id="IPR058130">
    <property type="entry name" value="PEA_transf_C"/>
</dbReference>
<dbReference type="SUPFAM" id="SSF53649">
    <property type="entry name" value="Alkaline phosphatase-like"/>
    <property type="match status" value="1"/>
</dbReference>
<organism evidence="11 12">
    <name type="scientific">Brucella grignonensis</name>
    <dbReference type="NCBI Taxonomy" id="94627"/>
    <lineage>
        <taxon>Bacteria</taxon>
        <taxon>Pseudomonadati</taxon>
        <taxon>Pseudomonadota</taxon>
        <taxon>Alphaproteobacteria</taxon>
        <taxon>Hyphomicrobiales</taxon>
        <taxon>Brucellaceae</taxon>
        <taxon>Brucella/Ochrobactrum group</taxon>
        <taxon>Brucella</taxon>
    </lineage>
</organism>
<keyword evidence="12" id="KW-1185">Reference proteome</keyword>
<evidence type="ECO:0000313" key="11">
    <source>
        <dbReference type="EMBL" id="OYR07798.1"/>
    </source>
</evidence>
<dbReference type="InterPro" id="IPR012549">
    <property type="entry name" value="EptA-like_N"/>
</dbReference>
<dbReference type="Pfam" id="PF08019">
    <property type="entry name" value="EptA_B_N"/>
    <property type="match status" value="1"/>
</dbReference>
<dbReference type="InterPro" id="IPR017850">
    <property type="entry name" value="Alkaline_phosphatase_core_sf"/>
</dbReference>
<evidence type="ECO:0000259" key="9">
    <source>
        <dbReference type="Pfam" id="PF00884"/>
    </source>
</evidence>
<evidence type="ECO:0000256" key="3">
    <source>
        <dbReference type="ARBA" id="ARBA00022519"/>
    </source>
</evidence>
<dbReference type="RefSeq" id="WP_094542420.1">
    <property type="nucleotide sequence ID" value="NZ_JBHEER010000016.1"/>
</dbReference>
<feature type="transmembrane region" description="Helical" evidence="8">
    <location>
        <begin position="116"/>
        <end position="140"/>
    </location>
</feature>
<evidence type="ECO:0000256" key="4">
    <source>
        <dbReference type="ARBA" id="ARBA00022679"/>
    </source>
</evidence>
<dbReference type="GO" id="GO:0005886">
    <property type="term" value="C:plasma membrane"/>
    <property type="evidence" value="ECO:0007669"/>
    <property type="project" value="UniProtKB-SubCell"/>
</dbReference>
<dbReference type="EMBL" id="NNRL01000168">
    <property type="protein sequence ID" value="OYR07798.1"/>
    <property type="molecule type" value="Genomic_DNA"/>
</dbReference>
<reference evidence="11 12" key="1">
    <citation type="submission" date="2017-07" db="EMBL/GenBank/DDBJ databases">
        <title>Phylogenetic study on the rhizospheric bacterium Ochrobactrum sp. A44.</title>
        <authorList>
            <person name="Krzyzanowska D.M."/>
            <person name="Ossowicki A."/>
            <person name="Rajewska M."/>
            <person name="Maciag T."/>
            <person name="Kaczynski Z."/>
            <person name="Czerwicka M."/>
            <person name="Jafra S."/>
        </authorList>
    </citation>
    <scope>NUCLEOTIDE SEQUENCE [LARGE SCALE GENOMIC DNA]</scope>
    <source>
        <strain evidence="11 12">OgA9a</strain>
    </source>
</reference>
<protein>
    <recommendedName>
        <fullName evidence="13">Phosphoethanolamine transferase</fullName>
    </recommendedName>
</protein>
<dbReference type="Gene3D" id="3.40.720.10">
    <property type="entry name" value="Alkaline Phosphatase, subunit A"/>
    <property type="match status" value="1"/>
</dbReference>
<feature type="domain" description="Sulfatase N-terminal" evidence="9">
    <location>
        <begin position="234"/>
        <end position="520"/>
    </location>
</feature>
<keyword evidence="6 8" id="KW-1133">Transmembrane helix</keyword>
<dbReference type="Pfam" id="PF00884">
    <property type="entry name" value="Sulfatase"/>
    <property type="match status" value="1"/>
</dbReference>
<feature type="transmembrane region" description="Helical" evidence="8">
    <location>
        <begin position="44"/>
        <end position="67"/>
    </location>
</feature>
<keyword evidence="7 8" id="KW-0472">Membrane</keyword>
<comment type="subcellular location">
    <subcellularLocation>
        <location evidence="1">Cell inner membrane</location>
        <topology evidence="1">Multi-pass membrane protein</topology>
    </subcellularLocation>
</comment>
<evidence type="ECO:0000256" key="5">
    <source>
        <dbReference type="ARBA" id="ARBA00022692"/>
    </source>
</evidence>
<evidence type="ECO:0000256" key="8">
    <source>
        <dbReference type="SAM" id="Phobius"/>
    </source>
</evidence>
<keyword evidence="4" id="KW-0808">Transferase</keyword>
<evidence type="ECO:0000256" key="1">
    <source>
        <dbReference type="ARBA" id="ARBA00004429"/>
    </source>
</evidence>
<feature type="transmembrane region" description="Helical" evidence="8">
    <location>
        <begin position="152"/>
        <end position="169"/>
    </location>
</feature>
<dbReference type="CDD" id="cd16017">
    <property type="entry name" value="LptA"/>
    <property type="match status" value="1"/>
</dbReference>
<evidence type="ECO:0000256" key="7">
    <source>
        <dbReference type="ARBA" id="ARBA00023136"/>
    </source>
</evidence>
<evidence type="ECO:0000259" key="10">
    <source>
        <dbReference type="Pfam" id="PF08019"/>
    </source>
</evidence>
<feature type="domain" description="Phosphoethanolamine transferase N-terminal" evidence="10">
    <location>
        <begin position="54"/>
        <end position="200"/>
    </location>
</feature>
<dbReference type="PANTHER" id="PTHR30443:SF0">
    <property type="entry name" value="PHOSPHOETHANOLAMINE TRANSFERASE EPTA"/>
    <property type="match status" value="1"/>
</dbReference>
<accession>A0A256EYV3</accession>
<keyword evidence="5 8" id="KW-0812">Transmembrane</keyword>
<feature type="transmembrane region" description="Helical" evidence="8">
    <location>
        <begin position="74"/>
        <end position="96"/>
    </location>
</feature>
<dbReference type="InterPro" id="IPR000917">
    <property type="entry name" value="Sulfatase_N"/>
</dbReference>
<keyword evidence="3" id="KW-0997">Cell inner membrane</keyword>
<dbReference type="Proteomes" id="UP000216478">
    <property type="component" value="Unassembled WGS sequence"/>
</dbReference>
<sequence length="549" mass="61168">MAIWKKHFWRPRIDSVTLSFIVAGYLTAANNKTFWSRSLELLSTPALFTLLAGIFCLLLALCITVSAKYITKPLFILLIMTSATASWFADQFGTIIDVEMLQSVVDTTNAEAGHLINFAFLSHIAIFGVLPACLIVWVKIEHRNIIAKVKQNSAYIFPALLIAIALFLSQASTFISLGREHKEWISTLNPVMPIASAVKLGLRTNNSRNIIVQPIGLDATVADGSGTLRKPRLLIVVAGETARAESFSLGGYRKETNPELKQEDITYFSNTTSCGTITAVSLPCMFSKYPRAQYSHQKGIETENLLDVLKHAGIHVEWWDNNTGHKGVADRVENQSLSSLNDPKFCENGECRDGVILDRVGNWLDGVKQDTVLVVHQLGSHGPAYYLRYPEEYRRFTPDCRSSDFSKCTNEEIVNAYDNTIAYTDHILASLIQKLRQRQGDLDVSLLYMSDHGESLGEFGLYLHGAPYFIAPSEQTHVPFVLWLGAEAKSTIDQACLSREASAEQTHDKLFHTVLGLMNVRTELYSSDLDTLSLCRKADSKLTTFQTTK</sequence>
<comment type="caution">
    <text evidence="11">The sequence shown here is derived from an EMBL/GenBank/DDBJ whole genome shotgun (WGS) entry which is preliminary data.</text>
</comment>
<proteinExistence type="predicted"/>